<evidence type="ECO:0000256" key="4">
    <source>
        <dbReference type="SAM" id="MobiDB-lite"/>
    </source>
</evidence>
<dbReference type="AlphaFoldDB" id="A0A9P8QTP8"/>
<evidence type="ECO:0000256" key="3">
    <source>
        <dbReference type="ARBA" id="ARBA00023242"/>
    </source>
</evidence>
<dbReference type="PROSITE" id="PS50048">
    <property type="entry name" value="ZN2_CY6_FUNGAL_2"/>
    <property type="match status" value="1"/>
</dbReference>
<dbReference type="GO" id="GO:0006351">
    <property type="term" value="P:DNA-templated transcription"/>
    <property type="evidence" value="ECO:0007669"/>
    <property type="project" value="InterPro"/>
</dbReference>
<protein>
    <recommendedName>
        <fullName evidence="5">Zn(2)-C6 fungal-type domain-containing protein</fullName>
    </recommendedName>
</protein>
<keyword evidence="3" id="KW-0539">Nucleus</keyword>
<dbReference type="GO" id="GO:0008270">
    <property type="term" value="F:zinc ion binding"/>
    <property type="evidence" value="ECO:0007669"/>
    <property type="project" value="InterPro"/>
</dbReference>
<dbReference type="SUPFAM" id="SSF57701">
    <property type="entry name" value="Zn2/Cys6 DNA-binding domain"/>
    <property type="match status" value="1"/>
</dbReference>
<dbReference type="GO" id="GO:0003677">
    <property type="term" value="F:DNA binding"/>
    <property type="evidence" value="ECO:0007669"/>
    <property type="project" value="InterPro"/>
</dbReference>
<dbReference type="Gene3D" id="4.10.240.10">
    <property type="entry name" value="Zn(2)-C6 fungal-type DNA-binding domain"/>
    <property type="match status" value="1"/>
</dbReference>
<proteinExistence type="predicted"/>
<keyword evidence="7" id="KW-1185">Reference proteome</keyword>
<sequence length="917" mass="101569">MDVLQQSLGATKRFKNSCTECKRRKQKCNRIWPCLHCKNRSIESECRFITKQPSAASQGPQGNTEAVIQTALQTSEEASSSSTTAQEISRKRRRDSNQDSDSDNADFDQDIGTSAVMQWLQKEGPEDDQYYISASACPALQKALETLPLDSSTDSVLPLPVTDALVLSFFQNVNPHYGLIHRSEFAMEYKEWWKKREKDDPLPVPWTCLLLMICACACQHLPIDIQKKLEQMLGASCQDRTESYHYVARYLYSAIPIGRYHRNNVMWLLHSTYWYKGEAMFVECCHVFNTAVREAQELGFNREDTSESLSNFEREMRRRAWQIASGLCRGTIIDHSSCDAQRPSLTLEPDGQFSPLMHMNMQSELIHRLAKRFSSPGQIKTPSEIMEYKAMIDEWMLNFPPIFALENPDTSYDKKQAWIEYHRHYNYTMGFMMVLNPFRPHMNQPFTEDTPEELLELREIAVDLALRIVDVLDKWLQFLTFRDGRFHFIIFSLVDAATVLTNIVLNDKAGTAPRRDDMYRAVKNALVLQRRLLFLSVSAKTGFRIIQKTARLLFRAAPPEHLAFMRHEHDGDDAHAALLAASAPAPQHALTNVGGVGVEDAMDPKTWEQQATKTPDQAPVAETGPQPLSSNYHNDTAAAPPEYSEPAAPHGGGNLPSEPIVPMPLDYVAIASSNYTTAMAAPPNDSEITAAYAESTFSGHVSSPPPPYAAATSLNHVGMTSCYIEPVLSPYSGSTSLEHMHIAATDAPGVNAGSISVPFSAPIIYGTPAHHLSWASFHDSGVYASSQPCGPPTIYHTPAPFAAPLVNATTSMLSSYASPESCSSSGAYDVPTIYYAPMPYVDSMAEAASTSSSTPPENLTPPDSFGPPAMYTAVVDTESYYTPADHGGHGTHVLSTSYEFAEAYDTAPITHSTATGM</sequence>
<evidence type="ECO:0000256" key="2">
    <source>
        <dbReference type="ARBA" id="ARBA00022723"/>
    </source>
</evidence>
<organism evidence="6 7">
    <name type="scientific">Trichoderma cornu-damae</name>
    <dbReference type="NCBI Taxonomy" id="654480"/>
    <lineage>
        <taxon>Eukaryota</taxon>
        <taxon>Fungi</taxon>
        <taxon>Dikarya</taxon>
        <taxon>Ascomycota</taxon>
        <taxon>Pezizomycotina</taxon>
        <taxon>Sordariomycetes</taxon>
        <taxon>Hypocreomycetidae</taxon>
        <taxon>Hypocreales</taxon>
        <taxon>Hypocreaceae</taxon>
        <taxon>Trichoderma</taxon>
    </lineage>
</organism>
<gene>
    <name evidence="6" type="ORF">Trco_001698</name>
</gene>
<dbReference type="Proteomes" id="UP000827724">
    <property type="component" value="Unassembled WGS sequence"/>
</dbReference>
<dbReference type="InterPro" id="IPR036864">
    <property type="entry name" value="Zn2-C6_fun-type_DNA-bd_sf"/>
</dbReference>
<evidence type="ECO:0000256" key="1">
    <source>
        <dbReference type="ARBA" id="ARBA00004123"/>
    </source>
</evidence>
<evidence type="ECO:0000259" key="5">
    <source>
        <dbReference type="PROSITE" id="PS50048"/>
    </source>
</evidence>
<feature type="compositionally biased region" description="Acidic residues" evidence="4">
    <location>
        <begin position="98"/>
        <end position="108"/>
    </location>
</feature>
<feature type="compositionally biased region" description="Low complexity" evidence="4">
    <location>
        <begin position="847"/>
        <end position="857"/>
    </location>
</feature>
<accession>A0A9P8QTP8</accession>
<dbReference type="PANTHER" id="PTHR31001:SF84">
    <property type="entry name" value="FUNGAL SPECIFIC TRANSCRIPTION FACTOR"/>
    <property type="match status" value="1"/>
</dbReference>
<feature type="region of interest" description="Disordered" evidence="4">
    <location>
        <begin position="847"/>
        <end position="867"/>
    </location>
</feature>
<reference evidence="6" key="1">
    <citation type="submission" date="2021-08" db="EMBL/GenBank/DDBJ databases">
        <title>Chromosome-Level Trichoderma cornu-damae using Hi-C Data.</title>
        <authorList>
            <person name="Kim C.S."/>
        </authorList>
    </citation>
    <scope>NUCLEOTIDE SEQUENCE</scope>
    <source>
        <strain evidence="6">KA19-0412C</strain>
    </source>
</reference>
<keyword evidence="2" id="KW-0479">Metal-binding</keyword>
<dbReference type="GO" id="GO:0005634">
    <property type="term" value="C:nucleus"/>
    <property type="evidence" value="ECO:0007669"/>
    <property type="project" value="UniProtKB-SubCell"/>
</dbReference>
<dbReference type="CDD" id="cd12148">
    <property type="entry name" value="fungal_TF_MHR"/>
    <property type="match status" value="1"/>
</dbReference>
<feature type="region of interest" description="Disordered" evidence="4">
    <location>
        <begin position="607"/>
        <end position="655"/>
    </location>
</feature>
<comment type="subcellular location">
    <subcellularLocation>
        <location evidence="1">Nucleus</location>
    </subcellularLocation>
</comment>
<comment type="caution">
    <text evidence="6">The sequence shown here is derived from an EMBL/GenBank/DDBJ whole genome shotgun (WGS) entry which is preliminary data.</text>
</comment>
<dbReference type="EMBL" id="JAIWOZ010000002">
    <property type="protein sequence ID" value="KAH6608352.1"/>
    <property type="molecule type" value="Genomic_DNA"/>
</dbReference>
<evidence type="ECO:0000313" key="6">
    <source>
        <dbReference type="EMBL" id="KAH6608352.1"/>
    </source>
</evidence>
<dbReference type="Pfam" id="PF04082">
    <property type="entry name" value="Fungal_trans"/>
    <property type="match status" value="1"/>
</dbReference>
<dbReference type="OrthoDB" id="5344325at2759"/>
<dbReference type="InterPro" id="IPR001138">
    <property type="entry name" value="Zn2Cys6_DnaBD"/>
</dbReference>
<feature type="region of interest" description="Disordered" evidence="4">
    <location>
        <begin position="72"/>
        <end position="108"/>
    </location>
</feature>
<feature type="compositionally biased region" description="Low complexity" evidence="4">
    <location>
        <begin position="637"/>
        <end position="649"/>
    </location>
</feature>
<feature type="domain" description="Zn(2)-C6 fungal-type" evidence="5">
    <location>
        <begin position="17"/>
        <end position="48"/>
    </location>
</feature>
<dbReference type="PROSITE" id="PS00463">
    <property type="entry name" value="ZN2_CY6_FUNGAL_1"/>
    <property type="match status" value="1"/>
</dbReference>
<evidence type="ECO:0000313" key="7">
    <source>
        <dbReference type="Proteomes" id="UP000827724"/>
    </source>
</evidence>
<dbReference type="InterPro" id="IPR007219">
    <property type="entry name" value="XnlR_reg_dom"/>
</dbReference>
<dbReference type="PANTHER" id="PTHR31001">
    <property type="entry name" value="UNCHARACTERIZED TRANSCRIPTIONAL REGULATORY PROTEIN"/>
    <property type="match status" value="1"/>
</dbReference>
<feature type="compositionally biased region" description="Low complexity" evidence="4">
    <location>
        <begin position="73"/>
        <end position="87"/>
    </location>
</feature>
<dbReference type="CDD" id="cd00067">
    <property type="entry name" value="GAL4"/>
    <property type="match status" value="1"/>
</dbReference>
<name>A0A9P8QTP8_9HYPO</name>
<dbReference type="Pfam" id="PF00172">
    <property type="entry name" value="Zn_clus"/>
    <property type="match status" value="1"/>
</dbReference>
<dbReference type="InterPro" id="IPR050613">
    <property type="entry name" value="Sec_Metabolite_Reg"/>
</dbReference>
<dbReference type="SMART" id="SM00066">
    <property type="entry name" value="GAL4"/>
    <property type="match status" value="1"/>
</dbReference>
<dbReference type="GO" id="GO:0000981">
    <property type="term" value="F:DNA-binding transcription factor activity, RNA polymerase II-specific"/>
    <property type="evidence" value="ECO:0007669"/>
    <property type="project" value="InterPro"/>
</dbReference>